<feature type="chain" id="PRO_5045517129" evidence="1">
    <location>
        <begin position="22"/>
        <end position="133"/>
    </location>
</feature>
<dbReference type="Proteomes" id="UP001610432">
    <property type="component" value="Unassembled WGS sequence"/>
</dbReference>
<evidence type="ECO:0000313" key="3">
    <source>
        <dbReference type="Proteomes" id="UP001610432"/>
    </source>
</evidence>
<keyword evidence="3" id="KW-1185">Reference proteome</keyword>
<gene>
    <name evidence="2" type="ORF">BJX67DRAFT_367023</name>
</gene>
<comment type="caution">
    <text evidence="2">The sequence shown here is derived from an EMBL/GenBank/DDBJ whole genome shotgun (WGS) entry which is preliminary data.</text>
</comment>
<dbReference type="RefSeq" id="XP_070881073.1">
    <property type="nucleotide sequence ID" value="XM_071030468.1"/>
</dbReference>
<sequence>MAWTLRVFAAIIATNLAFTSADSSSDVYFTFYSDNACSGLRITCSAGNSGDVGPAACGGPGPFGSVQMTGLTSADAYFVIPGIDPSDCNGQMSFPPDLPFYAAEENVGCKDLTTTGFDYSTGACALWVCNQCV</sequence>
<name>A0ABR4LAK8_9EURO</name>
<organism evidence="2 3">
    <name type="scientific">Aspergillus lucknowensis</name>
    <dbReference type="NCBI Taxonomy" id="176173"/>
    <lineage>
        <taxon>Eukaryota</taxon>
        <taxon>Fungi</taxon>
        <taxon>Dikarya</taxon>
        <taxon>Ascomycota</taxon>
        <taxon>Pezizomycotina</taxon>
        <taxon>Eurotiomycetes</taxon>
        <taxon>Eurotiomycetidae</taxon>
        <taxon>Eurotiales</taxon>
        <taxon>Aspergillaceae</taxon>
        <taxon>Aspergillus</taxon>
        <taxon>Aspergillus subgen. Nidulantes</taxon>
    </lineage>
</organism>
<dbReference type="GeneID" id="98145540"/>
<keyword evidence="1" id="KW-0732">Signal</keyword>
<evidence type="ECO:0000313" key="2">
    <source>
        <dbReference type="EMBL" id="KAL2861179.1"/>
    </source>
</evidence>
<dbReference type="EMBL" id="JBFXLQ010000073">
    <property type="protein sequence ID" value="KAL2861179.1"/>
    <property type="molecule type" value="Genomic_DNA"/>
</dbReference>
<proteinExistence type="predicted"/>
<protein>
    <submittedName>
        <fullName evidence="2">Uncharacterized protein</fullName>
    </submittedName>
</protein>
<evidence type="ECO:0000256" key="1">
    <source>
        <dbReference type="SAM" id="SignalP"/>
    </source>
</evidence>
<reference evidence="2 3" key="1">
    <citation type="submission" date="2024-07" db="EMBL/GenBank/DDBJ databases">
        <title>Section-level genome sequencing and comparative genomics of Aspergillus sections Usti and Cavernicolus.</title>
        <authorList>
            <consortium name="Lawrence Berkeley National Laboratory"/>
            <person name="Nybo J.L."/>
            <person name="Vesth T.C."/>
            <person name="Theobald S."/>
            <person name="Frisvad J.C."/>
            <person name="Larsen T.O."/>
            <person name="Kjaerboelling I."/>
            <person name="Rothschild-Mancinelli K."/>
            <person name="Lyhne E.K."/>
            <person name="Kogle M.E."/>
            <person name="Barry K."/>
            <person name="Clum A."/>
            <person name="Na H."/>
            <person name="Ledsgaard L."/>
            <person name="Lin J."/>
            <person name="Lipzen A."/>
            <person name="Kuo A."/>
            <person name="Riley R."/>
            <person name="Mondo S."/>
            <person name="Labutti K."/>
            <person name="Haridas S."/>
            <person name="Pangalinan J."/>
            <person name="Salamov A.A."/>
            <person name="Simmons B.A."/>
            <person name="Magnuson J.K."/>
            <person name="Chen J."/>
            <person name="Drula E."/>
            <person name="Henrissat B."/>
            <person name="Wiebenga A."/>
            <person name="Lubbers R.J."/>
            <person name="Gomes A.C."/>
            <person name="Macurrencykelacurrency M.R."/>
            <person name="Stajich J."/>
            <person name="Grigoriev I.V."/>
            <person name="Mortensen U.H."/>
            <person name="De Vries R.P."/>
            <person name="Baker S.E."/>
            <person name="Andersen M.R."/>
        </authorList>
    </citation>
    <scope>NUCLEOTIDE SEQUENCE [LARGE SCALE GENOMIC DNA]</scope>
    <source>
        <strain evidence="2 3">CBS 449.75</strain>
    </source>
</reference>
<feature type="signal peptide" evidence="1">
    <location>
        <begin position="1"/>
        <end position="21"/>
    </location>
</feature>
<accession>A0ABR4LAK8</accession>